<keyword evidence="18" id="KW-1185">Reference proteome</keyword>
<feature type="binding site" evidence="14">
    <location>
        <position position="427"/>
    </location>
    <ligand>
        <name>ATP</name>
        <dbReference type="ChEBI" id="CHEBI:30616"/>
    </ligand>
</feature>
<keyword evidence="12 14" id="KW-0234">DNA repair</keyword>
<dbReference type="Pfam" id="PF04679">
    <property type="entry name" value="DNA_ligase_A_C"/>
    <property type="match status" value="1"/>
</dbReference>
<dbReference type="PROSITE" id="PS00697">
    <property type="entry name" value="DNA_LIGASE_A1"/>
    <property type="match status" value="1"/>
</dbReference>
<dbReference type="GO" id="GO:0006310">
    <property type="term" value="P:DNA recombination"/>
    <property type="evidence" value="ECO:0007669"/>
    <property type="project" value="UniProtKB-UniRule"/>
</dbReference>
<dbReference type="GO" id="GO:0006273">
    <property type="term" value="P:lagging strand elongation"/>
    <property type="evidence" value="ECO:0007669"/>
    <property type="project" value="TreeGrafter"/>
</dbReference>
<name>A0A830GTV8_9CREN</name>
<dbReference type="GO" id="GO:0071897">
    <property type="term" value="P:DNA biosynthetic process"/>
    <property type="evidence" value="ECO:0007669"/>
    <property type="project" value="InterPro"/>
</dbReference>
<evidence type="ECO:0000256" key="7">
    <source>
        <dbReference type="ARBA" id="ARBA00022741"/>
    </source>
</evidence>
<keyword evidence="8 14" id="KW-0227">DNA damage</keyword>
<evidence type="ECO:0000256" key="13">
    <source>
        <dbReference type="ARBA" id="ARBA00023306"/>
    </source>
</evidence>
<dbReference type="SUPFAM" id="SSF50249">
    <property type="entry name" value="Nucleic acid-binding proteins"/>
    <property type="match status" value="1"/>
</dbReference>
<dbReference type="GO" id="GO:0006281">
    <property type="term" value="P:DNA repair"/>
    <property type="evidence" value="ECO:0007669"/>
    <property type="project" value="UniProtKB-UniRule"/>
</dbReference>
<dbReference type="InterPro" id="IPR012340">
    <property type="entry name" value="NA-bd_OB-fold"/>
</dbReference>
<evidence type="ECO:0000259" key="16">
    <source>
        <dbReference type="PROSITE" id="PS50160"/>
    </source>
</evidence>
<comment type="caution">
    <text evidence="17">The sequence shown here is derived from an EMBL/GenBank/DDBJ whole genome shotgun (WGS) entry which is preliminary data.</text>
</comment>
<keyword evidence="6 14" id="KW-0479">Metal-binding</keyword>
<dbReference type="Gene3D" id="2.40.50.140">
    <property type="entry name" value="Nucleic acid-binding proteins"/>
    <property type="match status" value="1"/>
</dbReference>
<evidence type="ECO:0000256" key="6">
    <source>
        <dbReference type="ARBA" id="ARBA00022723"/>
    </source>
</evidence>
<evidence type="ECO:0000256" key="4">
    <source>
        <dbReference type="ARBA" id="ARBA00022618"/>
    </source>
</evidence>
<evidence type="ECO:0000256" key="5">
    <source>
        <dbReference type="ARBA" id="ARBA00022705"/>
    </source>
</evidence>
<dbReference type="PANTHER" id="PTHR45674:SF4">
    <property type="entry name" value="DNA LIGASE 1"/>
    <property type="match status" value="1"/>
</dbReference>
<dbReference type="Proteomes" id="UP000610960">
    <property type="component" value="Unassembled WGS sequence"/>
</dbReference>
<keyword evidence="4 14" id="KW-0132">Cell division</keyword>
<evidence type="ECO:0000256" key="11">
    <source>
        <dbReference type="ARBA" id="ARBA00023172"/>
    </source>
</evidence>
<evidence type="ECO:0000256" key="8">
    <source>
        <dbReference type="ARBA" id="ARBA00022763"/>
    </source>
</evidence>
<dbReference type="CDD" id="cd07901">
    <property type="entry name" value="Adenylation_DNA_ligase_Arch_LigB"/>
    <property type="match status" value="1"/>
</dbReference>
<dbReference type="InterPro" id="IPR050191">
    <property type="entry name" value="ATP-dep_DNA_ligase"/>
</dbReference>
<dbReference type="SUPFAM" id="SSF117018">
    <property type="entry name" value="ATP-dependent DNA ligase DNA-binding domain"/>
    <property type="match status" value="1"/>
</dbReference>
<dbReference type="NCBIfam" id="TIGR00574">
    <property type="entry name" value="dnl1"/>
    <property type="match status" value="1"/>
</dbReference>
<evidence type="ECO:0000256" key="12">
    <source>
        <dbReference type="ARBA" id="ARBA00023204"/>
    </source>
</evidence>
<evidence type="ECO:0000256" key="10">
    <source>
        <dbReference type="ARBA" id="ARBA00022842"/>
    </source>
</evidence>
<dbReference type="FunFam" id="3.30.470.30:FF:000012">
    <property type="entry name" value="Probable DNA ligase"/>
    <property type="match status" value="1"/>
</dbReference>
<dbReference type="GO" id="GO:0003910">
    <property type="term" value="F:DNA ligase (ATP) activity"/>
    <property type="evidence" value="ECO:0007669"/>
    <property type="project" value="UniProtKB-UniRule"/>
</dbReference>
<sequence length="599" mass="67258">MENDLPFSEVVKVFEAIEATTQRTVMAKLLSSIFKEAPPQAMDKVVYILLGQLRPDWEGVELGVGEKLAMRAISTASGLPFKKVEETYKKLGDLGEAARQVMSMKGASTILDYFGAKRSRALTVGEVYESLMNVAKASGEGAQDAKVRLLSSLFAAASPDEAKYIARFIVGKLRLGVADMTVLDSLSDVFNVPKESLEKAYHVHPDLGHIARLLAERGRDALAELRVTPGIPIQPMLAERLSSSKEILGKLGGIAICEYKYDGERAQIHRRGDSVRIFSRRLEDITHEYPDVVGYVMEAMESRDFVVEGEIVTVDPDTGEIKPFQELMHRKRKHDIKEAVEEYPVEVFLFDAIYMDGVDLTDLPLIDRKRALWGAMKPHPKVHHATWRLLDDPAETDKFFLEAISNDCEGIMCKSVKRDSIYELGARGWLWIKYKRDYKSELTDTLDLAVVGAFWGRGRRAGLYGALLLAAYDPDTDQFYTVAKVGSGFTDEDLKKLPEMLDQYKLPHKHPRVVSKMEPDVWFVPGLVIEVIGAEITQSPIHTCCMDPKAGTGLAIRFPRFTGRYRTDKSPEQATTVREVMEMFRNQKKIGEQSIDESI</sequence>
<dbReference type="InterPro" id="IPR016059">
    <property type="entry name" value="DNA_ligase_ATP-dep_CS"/>
</dbReference>
<evidence type="ECO:0000256" key="1">
    <source>
        <dbReference type="ARBA" id="ARBA00007572"/>
    </source>
</evidence>
<keyword evidence="10 14" id="KW-0460">Magnesium</keyword>
<keyword evidence="9 14" id="KW-0067">ATP-binding</keyword>
<evidence type="ECO:0000256" key="9">
    <source>
        <dbReference type="ARBA" id="ARBA00022840"/>
    </source>
</evidence>
<dbReference type="InterPro" id="IPR012308">
    <property type="entry name" value="DNA_ligase_ATP-dep_N"/>
</dbReference>
<evidence type="ECO:0000256" key="14">
    <source>
        <dbReference type="HAMAP-Rule" id="MF_00407"/>
    </source>
</evidence>
<dbReference type="AlphaFoldDB" id="A0A830GTV8"/>
<evidence type="ECO:0000256" key="3">
    <source>
        <dbReference type="ARBA" id="ARBA00022598"/>
    </source>
</evidence>
<evidence type="ECO:0000256" key="15">
    <source>
        <dbReference type="RuleBase" id="RU004196"/>
    </source>
</evidence>
<reference evidence="17" key="2">
    <citation type="submission" date="2020-09" db="EMBL/GenBank/DDBJ databases">
        <authorList>
            <person name="Sun Q."/>
            <person name="Ohkuma M."/>
        </authorList>
    </citation>
    <scope>NUCLEOTIDE SEQUENCE</scope>
    <source>
        <strain evidence="17">JCM 10088</strain>
    </source>
</reference>
<reference evidence="17" key="1">
    <citation type="journal article" date="2014" name="Int. J. Syst. Evol. Microbiol.">
        <title>Complete genome sequence of Corynebacterium casei LMG S-19264T (=DSM 44701T), isolated from a smear-ripened cheese.</title>
        <authorList>
            <consortium name="US DOE Joint Genome Institute (JGI-PGF)"/>
            <person name="Walter F."/>
            <person name="Albersmeier A."/>
            <person name="Kalinowski J."/>
            <person name="Ruckert C."/>
        </authorList>
    </citation>
    <scope>NUCLEOTIDE SEQUENCE</scope>
    <source>
        <strain evidence="17">JCM 10088</strain>
    </source>
</reference>
<dbReference type="HAMAP" id="MF_00407">
    <property type="entry name" value="DNA_ligase"/>
    <property type="match status" value="1"/>
</dbReference>
<keyword evidence="7 14" id="KW-0547">Nucleotide-binding</keyword>
<keyword evidence="11 14" id="KW-0233">DNA recombination</keyword>
<organism evidence="17 18">
    <name type="scientific">Thermocladium modestius</name>
    <dbReference type="NCBI Taxonomy" id="62609"/>
    <lineage>
        <taxon>Archaea</taxon>
        <taxon>Thermoproteota</taxon>
        <taxon>Thermoprotei</taxon>
        <taxon>Thermoproteales</taxon>
        <taxon>Thermoproteaceae</taxon>
        <taxon>Thermocladium</taxon>
    </lineage>
</organism>
<dbReference type="EMBL" id="BMNL01000001">
    <property type="protein sequence ID" value="GGP19372.1"/>
    <property type="molecule type" value="Genomic_DNA"/>
</dbReference>
<dbReference type="InterPro" id="IPR000977">
    <property type="entry name" value="DNA_ligase_ATP-dep"/>
</dbReference>
<dbReference type="FunFam" id="2.40.50.140:FF:000062">
    <property type="entry name" value="DNA ligase"/>
    <property type="match status" value="1"/>
</dbReference>
<feature type="binding site" evidence="14">
    <location>
        <position position="350"/>
    </location>
    <ligand>
        <name>ATP</name>
        <dbReference type="ChEBI" id="CHEBI:30616"/>
    </ligand>
</feature>
<feature type="binding site" evidence="14">
    <location>
        <position position="265"/>
    </location>
    <ligand>
        <name>ATP</name>
        <dbReference type="ChEBI" id="CHEBI:30616"/>
    </ligand>
</feature>
<keyword evidence="3 14" id="KW-0436">Ligase</keyword>
<dbReference type="InterPro" id="IPR036599">
    <property type="entry name" value="DNA_ligase_N_sf"/>
</dbReference>
<dbReference type="InterPro" id="IPR012310">
    <property type="entry name" value="DNA_ligase_ATP-dep_cent"/>
</dbReference>
<dbReference type="Pfam" id="PF04675">
    <property type="entry name" value="DNA_ligase_A_N"/>
    <property type="match status" value="1"/>
</dbReference>
<dbReference type="InterPro" id="IPR022865">
    <property type="entry name" value="DNA_ligae_ATP-dep_bac/arc"/>
</dbReference>
<dbReference type="CDD" id="cd07969">
    <property type="entry name" value="OBF_DNA_ligase_I"/>
    <property type="match status" value="1"/>
</dbReference>
<dbReference type="FunFam" id="1.10.3260.10:FF:000007">
    <property type="entry name" value="DNA ligase"/>
    <property type="match status" value="1"/>
</dbReference>
<keyword evidence="5 14" id="KW-0235">DNA replication</keyword>
<dbReference type="PANTHER" id="PTHR45674">
    <property type="entry name" value="DNA LIGASE 1/3 FAMILY MEMBER"/>
    <property type="match status" value="1"/>
</dbReference>
<feature type="active site" description="N6-AMP-lysine intermediate" evidence="14">
    <location>
        <position position="260"/>
    </location>
</feature>
<dbReference type="Pfam" id="PF01068">
    <property type="entry name" value="DNA_ligase_A_M"/>
    <property type="match status" value="1"/>
</dbReference>
<comment type="cofactor">
    <cofactor evidence="14">
        <name>Mg(2+)</name>
        <dbReference type="ChEBI" id="CHEBI:18420"/>
    </cofactor>
</comment>
<comment type="function">
    <text evidence="14">DNA ligase that seals nicks in double-stranded DNA during DNA replication, DNA recombination and DNA repair.</text>
</comment>
<dbReference type="InterPro" id="IPR012309">
    <property type="entry name" value="DNA_ligase_ATP-dep_C"/>
</dbReference>
<feature type="binding site" evidence="14">
    <location>
        <position position="310"/>
    </location>
    <ligand>
        <name>ATP</name>
        <dbReference type="ChEBI" id="CHEBI:30616"/>
    </ligand>
</feature>
<dbReference type="GO" id="GO:0003677">
    <property type="term" value="F:DNA binding"/>
    <property type="evidence" value="ECO:0007669"/>
    <property type="project" value="InterPro"/>
</dbReference>
<evidence type="ECO:0000313" key="17">
    <source>
        <dbReference type="EMBL" id="GGP19372.1"/>
    </source>
</evidence>
<accession>A0A830GTV8</accession>
<dbReference type="SUPFAM" id="SSF56091">
    <property type="entry name" value="DNA ligase/mRNA capping enzyme, catalytic domain"/>
    <property type="match status" value="1"/>
</dbReference>
<comment type="similarity">
    <text evidence="1 14 15">Belongs to the ATP-dependent DNA ligase family.</text>
</comment>
<dbReference type="GO" id="GO:0005524">
    <property type="term" value="F:ATP binding"/>
    <property type="evidence" value="ECO:0007669"/>
    <property type="project" value="UniProtKB-UniRule"/>
</dbReference>
<feature type="binding site" evidence="14">
    <location>
        <position position="258"/>
    </location>
    <ligand>
        <name>ATP</name>
        <dbReference type="ChEBI" id="CHEBI:30616"/>
    </ligand>
</feature>
<evidence type="ECO:0000256" key="2">
    <source>
        <dbReference type="ARBA" id="ARBA00013308"/>
    </source>
</evidence>
<feature type="domain" description="ATP-dependent DNA ligase family profile" evidence="16">
    <location>
        <begin position="338"/>
        <end position="473"/>
    </location>
</feature>
<comment type="catalytic activity">
    <reaction evidence="14">
        <text>ATP + (deoxyribonucleotide)n-3'-hydroxyl + 5'-phospho-(deoxyribonucleotide)m = (deoxyribonucleotide)n+m + AMP + diphosphate.</text>
        <dbReference type="EC" id="6.5.1.1"/>
    </reaction>
</comment>
<dbReference type="GO" id="GO:0051301">
    <property type="term" value="P:cell division"/>
    <property type="evidence" value="ECO:0007669"/>
    <property type="project" value="UniProtKB-KW"/>
</dbReference>
<feature type="binding site" evidence="14">
    <location>
        <position position="280"/>
    </location>
    <ligand>
        <name>ATP</name>
        <dbReference type="ChEBI" id="CHEBI:30616"/>
    </ligand>
</feature>
<dbReference type="EC" id="6.5.1.1" evidence="14"/>
<gene>
    <name evidence="14" type="primary">lig</name>
    <name evidence="17" type="ORF">GCM10007981_02790</name>
</gene>
<feature type="binding site" evidence="14">
    <location>
        <position position="433"/>
    </location>
    <ligand>
        <name>ATP</name>
        <dbReference type="ChEBI" id="CHEBI:30616"/>
    </ligand>
</feature>
<dbReference type="PROSITE" id="PS50160">
    <property type="entry name" value="DNA_LIGASE_A3"/>
    <property type="match status" value="1"/>
</dbReference>
<protein>
    <recommendedName>
        <fullName evidence="2 14">DNA ligase</fullName>
        <ecNumber evidence="14">6.5.1.1</ecNumber>
    </recommendedName>
    <alternativeName>
        <fullName evidence="14">Polydeoxyribonucleotide synthase [ATP]</fullName>
    </alternativeName>
</protein>
<proteinExistence type="inferred from homology"/>
<dbReference type="Gene3D" id="1.10.3260.10">
    <property type="entry name" value="DNA ligase, ATP-dependent, N-terminal domain"/>
    <property type="match status" value="1"/>
</dbReference>
<evidence type="ECO:0000313" key="18">
    <source>
        <dbReference type="Proteomes" id="UP000610960"/>
    </source>
</evidence>
<dbReference type="Gene3D" id="3.30.470.30">
    <property type="entry name" value="DNA ligase/mRNA capping enzyme"/>
    <property type="match status" value="1"/>
</dbReference>
<keyword evidence="13 14" id="KW-0131">Cell cycle</keyword>
<dbReference type="GO" id="GO:0046872">
    <property type="term" value="F:metal ion binding"/>
    <property type="evidence" value="ECO:0007669"/>
    <property type="project" value="UniProtKB-KW"/>
</dbReference>